<feature type="domain" description="EF-hand" evidence="1">
    <location>
        <begin position="37"/>
        <end position="54"/>
    </location>
</feature>
<dbReference type="EMBL" id="CP004846">
    <property type="protein sequence ID" value="AGP77506.1"/>
    <property type="molecule type" value="Genomic_DNA"/>
</dbReference>
<dbReference type="InterPro" id="IPR002048">
    <property type="entry name" value="EF_hand_dom"/>
</dbReference>
<protein>
    <submittedName>
        <fullName evidence="2">Calcium-binding EF-hand protein</fullName>
    </submittedName>
</protein>
<gene>
    <name evidence="2" type="ORF">I633_06835</name>
</gene>
<dbReference type="Pfam" id="PF13202">
    <property type="entry name" value="EF-hand_5"/>
    <property type="match status" value="2"/>
</dbReference>
<dbReference type="Proteomes" id="UP000014909">
    <property type="component" value="Chromosome"/>
</dbReference>
<dbReference type="SUPFAM" id="SSF47473">
    <property type="entry name" value="EF-hand"/>
    <property type="match status" value="1"/>
</dbReference>
<dbReference type="BioCyc" id="AMAC1300253:G12YX-1091-MONOMER"/>
<dbReference type="HOGENOM" id="CLU_170340_1_0_6"/>
<reference evidence="2 3" key="1">
    <citation type="journal article" date="2013" name="Genome Biol. Evol.">
        <title>Genomic Diversity of "Deep Ecotype" Alteromonas macleodii Isolates: Evidence for Pan-Mediterranean Clonal Frames.</title>
        <authorList>
            <person name="Lopez-Perez M."/>
            <person name="Gonzaga A."/>
            <person name="Rodriguez-Valera F."/>
        </authorList>
    </citation>
    <scope>NUCLEOTIDE SEQUENCE [LARGE SCALE GENOMIC DNA]</scope>
    <source>
        <strain evidence="3">'English Channel 615'</strain>
    </source>
</reference>
<dbReference type="GO" id="GO:0005509">
    <property type="term" value="F:calcium ion binding"/>
    <property type="evidence" value="ECO:0007669"/>
    <property type="project" value="InterPro"/>
</dbReference>
<name>S5AFG6_9ALTE</name>
<dbReference type="AlphaFoldDB" id="S5AFG6"/>
<evidence type="ECO:0000313" key="3">
    <source>
        <dbReference type="Proteomes" id="UP000014909"/>
    </source>
</evidence>
<dbReference type="PATRIC" id="fig|1300253.3.peg.1419"/>
<accession>S5AFG6</accession>
<dbReference type="InterPro" id="IPR011992">
    <property type="entry name" value="EF-hand-dom_pair"/>
</dbReference>
<evidence type="ECO:0000259" key="1">
    <source>
        <dbReference type="Pfam" id="PF13202"/>
    </source>
</evidence>
<evidence type="ECO:0000313" key="2">
    <source>
        <dbReference type="EMBL" id="AGP77506.1"/>
    </source>
</evidence>
<dbReference type="Gene3D" id="1.10.238.10">
    <property type="entry name" value="EF-hand"/>
    <property type="match status" value="1"/>
</dbReference>
<dbReference type="KEGG" id="amh:I633_06835"/>
<proteinExistence type="predicted"/>
<feature type="domain" description="EF-hand" evidence="1">
    <location>
        <begin position="65"/>
        <end position="82"/>
    </location>
</feature>
<sequence length="97" mass="10664">MRRIHDETSRKSFHSTLCCSCSKAISVADAHANPARTLLQQLDTNKDGLISLKESVRHTGLLRNFGLIDDNEDGKLSEAELVKSELTPGNKKLTASE</sequence>
<organism evidence="2 3">
    <name type="scientific">Alteromonas mediterranea 615</name>
    <dbReference type="NCBI Taxonomy" id="1300253"/>
    <lineage>
        <taxon>Bacteria</taxon>
        <taxon>Pseudomonadati</taxon>
        <taxon>Pseudomonadota</taxon>
        <taxon>Gammaproteobacteria</taxon>
        <taxon>Alteromonadales</taxon>
        <taxon>Alteromonadaceae</taxon>
        <taxon>Alteromonas/Salinimonas group</taxon>
        <taxon>Alteromonas</taxon>
    </lineage>
</organism>